<name>B5HX00_STRX2</name>
<accession>B5HX00</accession>
<protein>
    <submittedName>
        <fullName evidence="1">Transcription antitermination protein</fullName>
    </submittedName>
</protein>
<dbReference type="GO" id="GO:0032784">
    <property type="term" value="P:regulation of DNA-templated transcription elongation"/>
    <property type="evidence" value="ECO:0007669"/>
    <property type="project" value="InterPro"/>
</dbReference>
<dbReference type="PRINTS" id="PR00338">
    <property type="entry name" value="NUSGTNSCPFCT"/>
</dbReference>
<reference evidence="1" key="1">
    <citation type="submission" date="2009-10" db="EMBL/GenBank/DDBJ databases">
        <title>The genome sequence of Streptomyces sviceus strain ATCC 29083.</title>
        <authorList>
            <consortium name="The Broad Institute Genome Sequencing Platform"/>
            <consortium name="Broad Institute Microbial Sequencing Center"/>
            <person name="Fischbach M."/>
            <person name="Godfrey P."/>
            <person name="Ward D."/>
            <person name="Young S."/>
            <person name="Zeng Q."/>
            <person name="Koehrsen M."/>
            <person name="Alvarado L."/>
            <person name="Berlin A.M."/>
            <person name="Bochicchio J."/>
            <person name="Borenstein D."/>
            <person name="Chapman S.B."/>
            <person name="Chen Z."/>
            <person name="Engels R."/>
            <person name="Freedman E."/>
            <person name="Gellesch M."/>
            <person name="Goldberg J."/>
            <person name="Griggs A."/>
            <person name="Gujja S."/>
            <person name="Heilman E.R."/>
            <person name="Heiman D.I."/>
            <person name="Hepburn T.A."/>
            <person name="Howarth C."/>
            <person name="Jen D."/>
            <person name="Larson L."/>
            <person name="Lewis B."/>
            <person name="Mehta T."/>
            <person name="Park D."/>
            <person name="Pearson M."/>
            <person name="Richards J."/>
            <person name="Roberts A."/>
            <person name="Saif S."/>
            <person name="Shea T.D."/>
            <person name="Shenoy N."/>
            <person name="Sisk P."/>
            <person name="Stolte C."/>
            <person name="Sykes S.N."/>
            <person name="Thomson T."/>
            <person name="Walk T."/>
            <person name="White J."/>
            <person name="Yandava C."/>
            <person name="Straight P."/>
            <person name="Clardy J."/>
            <person name="Hung D."/>
            <person name="Kolter R."/>
            <person name="Mekalanos J."/>
            <person name="Walker S."/>
            <person name="Walsh C.T."/>
            <person name="Wieland-Brown L.C."/>
            <person name="Haas B."/>
            <person name="Nusbaum C."/>
            <person name="Birren B."/>
        </authorList>
    </citation>
    <scope>NUCLEOTIDE SEQUENCE [LARGE SCALE GENOMIC DNA]</scope>
    <source>
        <strain evidence="1">ATCC 29083</strain>
    </source>
</reference>
<dbReference type="Proteomes" id="UP000002785">
    <property type="component" value="Chromosome"/>
</dbReference>
<dbReference type="eggNOG" id="COG0250">
    <property type="taxonomic scope" value="Bacteria"/>
</dbReference>
<dbReference type="InterPro" id="IPR014722">
    <property type="entry name" value="Rib_uL2_dom2"/>
</dbReference>
<gene>
    <name evidence="1" type="ORF">SSEG_03935</name>
</gene>
<dbReference type="CDD" id="cd06091">
    <property type="entry name" value="KOW_NusG"/>
    <property type="match status" value="1"/>
</dbReference>
<dbReference type="Gene3D" id="2.30.30.30">
    <property type="match status" value="1"/>
</dbReference>
<dbReference type="HOGENOM" id="CLU_1668450_0_0_11"/>
<dbReference type="SUPFAM" id="SSF50104">
    <property type="entry name" value="Translation proteins SH3-like domain"/>
    <property type="match status" value="1"/>
</dbReference>
<keyword evidence="2" id="KW-1185">Reference proteome</keyword>
<evidence type="ECO:0000313" key="2">
    <source>
        <dbReference type="Proteomes" id="UP000002785"/>
    </source>
</evidence>
<sequence>MPAPDIAVGASVTITDGPFATLRATVTEIDTPSQKVKGVIELFGRHAPVELSFTGPPNELQVTAVHDRSIAIAAHKGARQYYGVVGRIISGYDTGRYIRVDKLADIDESTEEPTDSSGVMIRVADDPAMQINCIGEPVEDWAGVEESFRRDCRQVNWG</sequence>
<proteinExistence type="predicted"/>
<dbReference type="EMBL" id="CM000951">
    <property type="protein sequence ID" value="EDY57355.1"/>
    <property type="molecule type" value="Genomic_DNA"/>
</dbReference>
<dbReference type="InterPro" id="IPR008991">
    <property type="entry name" value="Translation_prot_SH3-like_sf"/>
</dbReference>
<evidence type="ECO:0000313" key="1">
    <source>
        <dbReference type="EMBL" id="EDY57355.1"/>
    </source>
</evidence>
<organism evidence="1 2">
    <name type="scientific">Streptomyces sviceus (strain ATCC 29083 / DSM 924 / JCM 4929 / NBRC 13980 / NCIMB 11184 / NRRL 5439 / UC 5370)</name>
    <dbReference type="NCBI Taxonomy" id="463191"/>
    <lineage>
        <taxon>Bacteria</taxon>
        <taxon>Bacillati</taxon>
        <taxon>Actinomycetota</taxon>
        <taxon>Actinomycetes</taxon>
        <taxon>Kitasatosporales</taxon>
        <taxon>Streptomycetaceae</taxon>
        <taxon>Streptomyces</taxon>
    </lineage>
</organism>
<dbReference type="AlphaFoldDB" id="B5HX00"/>
<dbReference type="OrthoDB" id="4243184at2"/>
<dbReference type="InterPro" id="IPR001062">
    <property type="entry name" value="Transcrpt_antiterm_NusG"/>
</dbReference>